<dbReference type="PROSITE" id="PS50108">
    <property type="entry name" value="CRIB"/>
    <property type="match status" value="1"/>
</dbReference>
<evidence type="ECO:0000313" key="12">
    <source>
        <dbReference type="EMBL" id="KOC67948.1"/>
    </source>
</evidence>
<evidence type="ECO:0000256" key="3">
    <source>
        <dbReference type="ARBA" id="ARBA00022679"/>
    </source>
</evidence>
<feature type="region of interest" description="Disordered" evidence="9">
    <location>
        <begin position="780"/>
        <end position="803"/>
    </location>
</feature>
<feature type="domain" description="CRIB" evidence="11">
    <location>
        <begin position="243"/>
        <end position="257"/>
    </location>
</feature>
<proteinExistence type="predicted"/>
<dbReference type="Pfam" id="PF07714">
    <property type="entry name" value="PK_Tyr_Ser-Thr"/>
    <property type="match status" value="1"/>
</dbReference>
<evidence type="ECO:0000256" key="5">
    <source>
        <dbReference type="ARBA" id="ARBA00022777"/>
    </source>
</evidence>
<organism evidence="12 13">
    <name type="scientific">Habropoda laboriosa</name>
    <dbReference type="NCBI Taxonomy" id="597456"/>
    <lineage>
        <taxon>Eukaryota</taxon>
        <taxon>Metazoa</taxon>
        <taxon>Ecdysozoa</taxon>
        <taxon>Arthropoda</taxon>
        <taxon>Hexapoda</taxon>
        <taxon>Insecta</taxon>
        <taxon>Pterygota</taxon>
        <taxon>Neoptera</taxon>
        <taxon>Endopterygota</taxon>
        <taxon>Hymenoptera</taxon>
        <taxon>Apocrita</taxon>
        <taxon>Aculeata</taxon>
        <taxon>Apoidea</taxon>
        <taxon>Anthophila</taxon>
        <taxon>Apidae</taxon>
        <taxon>Habropoda</taxon>
    </lineage>
</organism>
<dbReference type="InterPro" id="IPR000095">
    <property type="entry name" value="CRIB_dom"/>
</dbReference>
<keyword evidence="2 8" id="KW-0728">SH3 domain</keyword>
<dbReference type="GO" id="GO:0005524">
    <property type="term" value="F:ATP binding"/>
    <property type="evidence" value="ECO:0007669"/>
    <property type="project" value="UniProtKB-KW"/>
</dbReference>
<dbReference type="InterPro" id="IPR001245">
    <property type="entry name" value="Ser-Thr/Tyr_kinase_cat_dom"/>
</dbReference>
<reference evidence="12 13" key="1">
    <citation type="submission" date="2015-07" db="EMBL/GenBank/DDBJ databases">
        <title>The genome of Habropoda laboriosa.</title>
        <authorList>
            <person name="Pan H."/>
            <person name="Kapheim K."/>
        </authorList>
    </citation>
    <scope>NUCLEOTIDE SEQUENCE [LARGE SCALE GENOMIC DNA]</scope>
    <source>
        <strain evidence="12">0110345459</strain>
    </source>
</reference>
<dbReference type="Pfam" id="PF00786">
    <property type="entry name" value="PBD"/>
    <property type="match status" value="1"/>
</dbReference>
<dbReference type="SUPFAM" id="SSF56112">
    <property type="entry name" value="Protein kinase-like (PK-like)"/>
    <property type="match status" value="1"/>
</dbReference>
<dbReference type="GO" id="GO:0031267">
    <property type="term" value="F:small GTPase binding"/>
    <property type="evidence" value="ECO:0007669"/>
    <property type="project" value="TreeGrafter"/>
</dbReference>
<keyword evidence="4" id="KW-0547">Nucleotide-binding</keyword>
<feature type="region of interest" description="Disordered" evidence="9">
    <location>
        <begin position="284"/>
        <end position="330"/>
    </location>
</feature>
<dbReference type="InterPro" id="IPR001452">
    <property type="entry name" value="SH3_domain"/>
</dbReference>
<dbReference type="PANTHER" id="PTHR15344">
    <property type="entry name" value="CDC42 EFFECTOR PROTEIN BORG"/>
    <property type="match status" value="1"/>
</dbReference>
<dbReference type="GO" id="GO:0004715">
    <property type="term" value="F:non-membrane spanning protein tyrosine kinase activity"/>
    <property type="evidence" value="ECO:0007669"/>
    <property type="project" value="UniProtKB-EC"/>
</dbReference>
<dbReference type="EMBL" id="KQ414618">
    <property type="protein sequence ID" value="KOC67948.1"/>
    <property type="molecule type" value="Genomic_DNA"/>
</dbReference>
<gene>
    <name evidence="12" type="ORF">WH47_12278</name>
</gene>
<feature type="compositionally biased region" description="Low complexity" evidence="9">
    <location>
        <begin position="1210"/>
        <end position="1227"/>
    </location>
</feature>
<feature type="compositionally biased region" description="Basic residues" evidence="9">
    <location>
        <begin position="1106"/>
        <end position="1115"/>
    </location>
</feature>
<dbReference type="GO" id="GO:0030838">
    <property type="term" value="P:positive regulation of actin filament polymerization"/>
    <property type="evidence" value="ECO:0007669"/>
    <property type="project" value="TreeGrafter"/>
</dbReference>
<dbReference type="InterPro" id="IPR051296">
    <property type="entry name" value="Cdc42_Effector_BORG/CEP"/>
</dbReference>
<keyword evidence="3" id="KW-0808">Transferase</keyword>
<dbReference type="GO" id="GO:0005886">
    <property type="term" value="C:plasma membrane"/>
    <property type="evidence" value="ECO:0007669"/>
    <property type="project" value="TreeGrafter"/>
</dbReference>
<dbReference type="STRING" id="597456.A0A0L7RAT0"/>
<feature type="region of interest" description="Disordered" evidence="9">
    <location>
        <begin position="1207"/>
        <end position="1245"/>
    </location>
</feature>
<feature type="domain" description="SH3" evidence="10">
    <location>
        <begin position="152"/>
        <end position="211"/>
    </location>
</feature>
<dbReference type="OrthoDB" id="4062651at2759"/>
<keyword evidence="13" id="KW-1185">Reference proteome</keyword>
<dbReference type="GO" id="GO:0031274">
    <property type="term" value="P:positive regulation of pseudopodium assembly"/>
    <property type="evidence" value="ECO:0007669"/>
    <property type="project" value="TreeGrafter"/>
</dbReference>
<feature type="region of interest" description="Disordered" evidence="9">
    <location>
        <begin position="1096"/>
        <end position="1142"/>
    </location>
</feature>
<keyword evidence="7" id="KW-0829">Tyrosine-protein kinase</keyword>
<feature type="compositionally biased region" description="Basic and acidic residues" evidence="9">
    <location>
        <begin position="1127"/>
        <end position="1137"/>
    </location>
</feature>
<name>A0A0L7RAT0_9HYME</name>
<dbReference type="Gene3D" id="1.10.510.10">
    <property type="entry name" value="Transferase(Phosphotransferase) domain 1"/>
    <property type="match status" value="1"/>
</dbReference>
<evidence type="ECO:0000256" key="2">
    <source>
        <dbReference type="ARBA" id="ARBA00022443"/>
    </source>
</evidence>
<evidence type="ECO:0000259" key="10">
    <source>
        <dbReference type="PROSITE" id="PS50002"/>
    </source>
</evidence>
<dbReference type="InterPro" id="IPR055175">
    <property type="entry name" value="ACK/TNK-like_SAM"/>
</dbReference>
<evidence type="ECO:0000256" key="8">
    <source>
        <dbReference type="PROSITE-ProRule" id="PRU00192"/>
    </source>
</evidence>
<feature type="region of interest" description="Disordered" evidence="9">
    <location>
        <begin position="401"/>
        <end position="425"/>
    </location>
</feature>
<dbReference type="GO" id="GO:0007266">
    <property type="term" value="P:Rho protein signal transduction"/>
    <property type="evidence" value="ECO:0007669"/>
    <property type="project" value="TreeGrafter"/>
</dbReference>
<dbReference type="Proteomes" id="UP000053825">
    <property type="component" value="Unassembled WGS sequence"/>
</dbReference>
<dbReference type="EC" id="2.7.10.2" evidence="1"/>
<evidence type="ECO:0000256" key="1">
    <source>
        <dbReference type="ARBA" id="ARBA00011903"/>
    </source>
</evidence>
<dbReference type="GO" id="GO:0008360">
    <property type="term" value="P:regulation of cell shape"/>
    <property type="evidence" value="ECO:0007669"/>
    <property type="project" value="TreeGrafter"/>
</dbReference>
<dbReference type="GO" id="GO:0005737">
    <property type="term" value="C:cytoplasm"/>
    <property type="evidence" value="ECO:0007669"/>
    <property type="project" value="TreeGrafter"/>
</dbReference>
<accession>A0A0L7RAT0</accession>
<evidence type="ECO:0000256" key="9">
    <source>
        <dbReference type="SAM" id="MobiDB-lite"/>
    </source>
</evidence>
<feature type="compositionally biased region" description="Basic and acidic residues" evidence="9">
    <location>
        <begin position="303"/>
        <end position="329"/>
    </location>
</feature>
<evidence type="ECO:0000256" key="6">
    <source>
        <dbReference type="ARBA" id="ARBA00022840"/>
    </source>
</evidence>
<feature type="compositionally biased region" description="Basic residues" evidence="9">
    <location>
        <begin position="488"/>
        <end position="502"/>
    </location>
</feature>
<evidence type="ECO:0000256" key="7">
    <source>
        <dbReference type="ARBA" id="ARBA00023137"/>
    </source>
</evidence>
<evidence type="ECO:0000259" key="11">
    <source>
        <dbReference type="PROSITE" id="PS50108"/>
    </source>
</evidence>
<dbReference type="CDD" id="cd09539">
    <property type="entry name" value="SAM_TNK-like"/>
    <property type="match status" value="1"/>
</dbReference>
<evidence type="ECO:0000256" key="4">
    <source>
        <dbReference type="ARBA" id="ARBA00022741"/>
    </source>
</evidence>
<feature type="compositionally biased region" description="Polar residues" evidence="9">
    <location>
        <begin position="292"/>
        <end position="302"/>
    </location>
</feature>
<sequence>MSRNTGPGLYEFLMEAELQQYYPGIRGDLKVQTTAQLKYVTEEDLNAIGMSKPEMRRLKKYFQKHFPQNYLSKFKKMLLPKREEPTTGALTMLPEEKQDRPPIQAIDEPNFQRLEQPECCPKDYFSLMQQCWQHEPSKRPKFSELINLLPDLKPEQVQAVQDSTEIGQLVYRQGDVITVLDKGSSNMLWKGVLNNGKTGFFNPAHTIAYLGSNLPSNKPGEFTRGDGKNAFSSQRRKIRTDMISSPQGDLKHTGHVGLDGAYFGDIGFLGGKYPHLPRQVVTPYKPQEDVTDNSSQALNQDARNTETNREVLRDNRSVQQDTHNKHESLWSDASSEVCHVANSSKQSVPLNVASNNDTLGADHEYHEISDEENQDSPLRFDKTLNFDFGPSLLAEMDQMFRSLGSSPPPPPPVHPLSTEHESSNVRNELREIQAKQGNKKKQATVKPISAADQKTLYSAIAMAQELTARSMTDLEHPPESPRTPASPSRRRKFSFKLPHQHSPKPDRRHFSEEAASIPDIQWLCSSLQSLSSTVSSIESLGAPSTLKLPLWDKASAEFCFAKSRELLTKPTAWTSYMDIEFDAHILDNAATKQNLVKSTEFLENGNKKSGFNCNSMADINGKLNVFQQNGKMPPVSIENSNFDFPREQKRVSTSYVDRYFEQPKYFDDDSIPTCTSDKVSYFGEEKLDKYDKINNLEQPGKSACYLNIQEQSSVTVNKHNQQLQGKFSNCDQPLKDNVSNFESKCEENASFDLMKEKSSNFADFARSKAIKFDSSRDKVPNMDLGTRPKISSSFSDSSKMNAPEFPKKIDMSKARGGKVPFVPRNPSQEGKSVIYGSTDSIKTNLKVAGGSDNSRGNMEAVRINIQSFRKIEQNQNGHEGFPFVISNNPLFIAESEKKESPVYSSSESLRVNFQRLRRKSDAEANNQMELSSKLLAEKYQREVSGLESVKNYLDSKKGHGLNLGLGKLTQNMIQLGKNIAQNSRNIETFTSKSLVTNMRNLDISGSTQTPLRSLNIPIQKPKHLDLNIPLQCQSQISMKVNLTSQKTNLPPSSPSIHQHILEPPKLYQNDNTRKDLPKTDALLEKMSAATNIYRHRTSSLSENRKPPIKNIRRSFHPTNDSSEDSDSISHSETDIRSRLRYKRRHKKLPHNLRLNFKNRGHFLHPETARGFSSIELCGKSPPPSTSFLNSLSPPFSSRNNLLSWPESAPSSSLTFTSNSDLDSDTSSEYPEFTNDVLTFPPSPAP</sequence>
<dbReference type="PROSITE" id="PS50002">
    <property type="entry name" value="SH3"/>
    <property type="match status" value="1"/>
</dbReference>
<dbReference type="InterPro" id="IPR011009">
    <property type="entry name" value="Kinase-like_dom_sf"/>
</dbReference>
<protein>
    <recommendedName>
        <fullName evidence="1">non-specific protein-tyrosine kinase</fullName>
        <ecNumber evidence="1">2.7.10.2</ecNumber>
    </recommendedName>
</protein>
<feature type="region of interest" description="Disordered" evidence="9">
    <location>
        <begin position="470"/>
        <end position="509"/>
    </location>
</feature>
<dbReference type="PANTHER" id="PTHR15344:SF12">
    <property type="entry name" value="CRIB DOMAIN-CONTAINING PROTEIN"/>
    <property type="match status" value="1"/>
</dbReference>
<keyword evidence="5 12" id="KW-0418">Kinase</keyword>
<evidence type="ECO:0000313" key="13">
    <source>
        <dbReference type="Proteomes" id="UP000053825"/>
    </source>
</evidence>
<keyword evidence="6" id="KW-0067">ATP-binding</keyword>
<dbReference type="InterPro" id="IPR049587">
    <property type="entry name" value="TNK-like_SAM"/>
</dbReference>
<dbReference type="Pfam" id="PF22931">
    <property type="entry name" value="SAM_TNK"/>
    <property type="match status" value="1"/>
</dbReference>
<dbReference type="AlphaFoldDB" id="A0A0L7RAT0"/>
<dbReference type="GO" id="GO:0005856">
    <property type="term" value="C:cytoskeleton"/>
    <property type="evidence" value="ECO:0007669"/>
    <property type="project" value="TreeGrafter"/>
</dbReference>